<organism evidence="2 3">
    <name type="scientific">Mycoplasma tauri</name>
    <dbReference type="NCBI Taxonomy" id="547987"/>
    <lineage>
        <taxon>Bacteria</taxon>
        <taxon>Bacillati</taxon>
        <taxon>Mycoplasmatota</taxon>
        <taxon>Mollicutes</taxon>
        <taxon>Mycoplasmataceae</taxon>
        <taxon>Mycoplasma</taxon>
    </lineage>
</organism>
<evidence type="ECO:0000256" key="1">
    <source>
        <dbReference type="SAM" id="Phobius"/>
    </source>
</evidence>
<accession>A0A953NGQ5</accession>
<gene>
    <name evidence="2" type="ORF">LAD73_01385</name>
</gene>
<feature type="transmembrane region" description="Helical" evidence="1">
    <location>
        <begin position="71"/>
        <end position="95"/>
    </location>
</feature>
<name>A0A953NGQ5_9MOLU</name>
<keyword evidence="1" id="KW-1133">Transmembrane helix</keyword>
<keyword evidence="1" id="KW-0472">Membrane</keyword>
<sequence>MATIDRDPEICKAKIEKRKLLLEKMHQENIEFLNNPALIREEDIPIDKKCSEPFCKLNNEEISLEDKKRNIIIRTMAIAATVLLLVTTLLIGTLIGSL</sequence>
<dbReference type="AlphaFoldDB" id="A0A953NGQ5"/>
<evidence type="ECO:0000313" key="3">
    <source>
        <dbReference type="Proteomes" id="UP000772186"/>
    </source>
</evidence>
<keyword evidence="3" id="KW-1185">Reference proteome</keyword>
<dbReference type="RefSeq" id="WP_205517062.1">
    <property type="nucleotide sequence ID" value="NZ_CP070479.1"/>
</dbReference>
<proteinExistence type="predicted"/>
<protein>
    <submittedName>
        <fullName evidence="2">Uncharacterized protein</fullName>
    </submittedName>
</protein>
<comment type="caution">
    <text evidence="2">The sequence shown here is derived from an EMBL/GenBank/DDBJ whole genome shotgun (WGS) entry which is preliminary data.</text>
</comment>
<dbReference type="EMBL" id="JAIQBY010000007">
    <property type="protein sequence ID" value="MBZ4195371.1"/>
    <property type="molecule type" value="Genomic_DNA"/>
</dbReference>
<dbReference type="Proteomes" id="UP000772186">
    <property type="component" value="Unassembled WGS sequence"/>
</dbReference>
<keyword evidence="1" id="KW-0812">Transmembrane</keyword>
<reference evidence="2 3" key="1">
    <citation type="submission" date="2021-09" db="EMBL/GenBank/DDBJ databases">
        <title>WGS of Mycoplasma sp. Zaradi2 strains.</title>
        <authorList>
            <person name="Spergser J."/>
        </authorList>
    </citation>
    <scope>NUCLEOTIDE SEQUENCE [LARGE SCALE GENOMIC DNA]</scope>
    <source>
        <strain evidence="2 3">1331</strain>
    </source>
</reference>
<evidence type="ECO:0000313" key="2">
    <source>
        <dbReference type="EMBL" id="MBZ4195371.1"/>
    </source>
</evidence>